<dbReference type="EMBL" id="CAEY01000034">
    <property type="status" value="NOT_ANNOTATED_CDS"/>
    <property type="molecule type" value="Genomic_DNA"/>
</dbReference>
<dbReference type="Proteomes" id="UP000015104">
    <property type="component" value="Unassembled WGS sequence"/>
</dbReference>
<feature type="compositionally biased region" description="Acidic residues" evidence="1">
    <location>
        <begin position="1"/>
        <end position="29"/>
    </location>
</feature>
<evidence type="ECO:0000256" key="1">
    <source>
        <dbReference type="SAM" id="MobiDB-lite"/>
    </source>
</evidence>
<reference evidence="2" key="2">
    <citation type="submission" date="2015-06" db="UniProtKB">
        <authorList>
            <consortium name="EnsemblMetazoa"/>
        </authorList>
    </citation>
    <scope>IDENTIFICATION</scope>
</reference>
<dbReference type="HOGENOM" id="CLU_1009452_0_0_1"/>
<dbReference type="AlphaFoldDB" id="T1KF82"/>
<reference evidence="3" key="1">
    <citation type="submission" date="2011-08" db="EMBL/GenBank/DDBJ databases">
        <authorList>
            <person name="Rombauts S."/>
        </authorList>
    </citation>
    <scope>NUCLEOTIDE SEQUENCE</scope>
    <source>
        <strain evidence="3">London</strain>
    </source>
</reference>
<name>T1KF82_TETUR</name>
<keyword evidence="3" id="KW-1185">Reference proteome</keyword>
<feature type="compositionally biased region" description="Acidic residues" evidence="1">
    <location>
        <begin position="40"/>
        <end position="52"/>
    </location>
</feature>
<protein>
    <submittedName>
        <fullName evidence="2">Uncharacterized protein</fullName>
    </submittedName>
</protein>
<feature type="compositionally biased region" description="Acidic residues" evidence="1">
    <location>
        <begin position="116"/>
        <end position="129"/>
    </location>
</feature>
<organism evidence="2 3">
    <name type="scientific">Tetranychus urticae</name>
    <name type="common">Two-spotted spider mite</name>
    <dbReference type="NCBI Taxonomy" id="32264"/>
    <lineage>
        <taxon>Eukaryota</taxon>
        <taxon>Metazoa</taxon>
        <taxon>Ecdysozoa</taxon>
        <taxon>Arthropoda</taxon>
        <taxon>Chelicerata</taxon>
        <taxon>Arachnida</taxon>
        <taxon>Acari</taxon>
        <taxon>Acariformes</taxon>
        <taxon>Trombidiformes</taxon>
        <taxon>Prostigmata</taxon>
        <taxon>Eleutherengona</taxon>
        <taxon>Raphignathae</taxon>
        <taxon>Tetranychoidea</taxon>
        <taxon>Tetranychidae</taxon>
        <taxon>Tetranychus</taxon>
    </lineage>
</organism>
<evidence type="ECO:0000313" key="2">
    <source>
        <dbReference type="EnsemblMetazoa" id="tetur10g02200.1"/>
    </source>
</evidence>
<proteinExistence type="predicted"/>
<sequence length="276" mass="30266">MNDFDEIFEDDDETDMDNDAAEEDDDELDDVRSFQGSTTEDADDDDDTDEPTEQVKKALGGKALRKGLRGSENPIQAASEIVYAEVPVHEIPLPPGPAPGSLSCEAIFEDDDETDVDNDAAAEDDDELDDVRSFQGSTTEEDDDPTEKVKKARVPLTAWFEKVTGKGYLGEKIDANRWSRVRWRECFVRPDNITDDTDLCEEGLGDDWQIMMTLRIRSSCSEFMTTATDVDGVLAEPGALGHICKVSSCDLDCAGTGVFTTGVDRPIGKPFGRMGG</sequence>
<accession>T1KF82</accession>
<feature type="region of interest" description="Disordered" evidence="1">
    <location>
        <begin position="116"/>
        <end position="147"/>
    </location>
</feature>
<feature type="region of interest" description="Disordered" evidence="1">
    <location>
        <begin position="1"/>
        <end position="75"/>
    </location>
</feature>
<dbReference type="EnsemblMetazoa" id="tetur10g02200.1">
    <property type="protein sequence ID" value="tetur10g02200.1"/>
    <property type="gene ID" value="tetur10g02200"/>
</dbReference>
<evidence type="ECO:0000313" key="3">
    <source>
        <dbReference type="Proteomes" id="UP000015104"/>
    </source>
</evidence>